<dbReference type="PROSITE" id="PS51257">
    <property type="entry name" value="PROKAR_LIPOPROTEIN"/>
    <property type="match status" value="1"/>
</dbReference>
<dbReference type="SUPFAM" id="SSF109998">
    <property type="entry name" value="Triger factor/SurA peptide-binding domain-like"/>
    <property type="match status" value="1"/>
</dbReference>
<evidence type="ECO:0000256" key="1">
    <source>
        <dbReference type="SAM" id="MobiDB-lite"/>
    </source>
</evidence>
<proteinExistence type="predicted"/>
<dbReference type="EMBL" id="BMLG01000016">
    <property type="protein sequence ID" value="GGM37477.1"/>
    <property type="molecule type" value="Genomic_DNA"/>
</dbReference>
<accession>A0A917TVI8</accession>
<dbReference type="PANTHER" id="PTHR47245">
    <property type="entry name" value="PEPTIDYLPROLYL ISOMERASE"/>
    <property type="match status" value="1"/>
</dbReference>
<feature type="signal peptide" evidence="2">
    <location>
        <begin position="1"/>
        <end position="19"/>
    </location>
</feature>
<feature type="compositionally biased region" description="Acidic residues" evidence="1">
    <location>
        <begin position="26"/>
        <end position="44"/>
    </location>
</feature>
<gene>
    <name evidence="3" type="ORF">GCM10011351_24590</name>
</gene>
<reference evidence="3" key="1">
    <citation type="journal article" date="2014" name="Int. J. Syst. Evol. Microbiol.">
        <title>Complete genome sequence of Corynebacterium casei LMG S-19264T (=DSM 44701T), isolated from a smear-ripened cheese.</title>
        <authorList>
            <consortium name="US DOE Joint Genome Institute (JGI-PGF)"/>
            <person name="Walter F."/>
            <person name="Albersmeier A."/>
            <person name="Kalinowski J."/>
            <person name="Ruckert C."/>
        </authorList>
    </citation>
    <scope>NUCLEOTIDE SEQUENCE</scope>
    <source>
        <strain evidence="3">CGMCC 1.6333</strain>
    </source>
</reference>
<sequence>MNKKWFLSLALMFAVVLLAACNNGEESVEENNDEPETQEEETAGDNETATEGGENTVQQPELPEPNLEGIPEVVAQVNGEEIGKEEFENAFTGQFQQIAMQAQMSGQASDIDQEQLKTQIVESMIGQKLLIQEADKRNFNVSDDEINKVIDGIVEQNGMESQDALMAALEEQGTDKEEVLSQVEKQVKINKLIEDESGDIAPTDAEVQEYYDQLVAQQEEMDSNAEIPSFDEVKSTIEQQLVSQKQNKVVQTLVTTLRENAEITNNL</sequence>
<evidence type="ECO:0000313" key="3">
    <source>
        <dbReference type="EMBL" id="GGM37477.1"/>
    </source>
</evidence>
<keyword evidence="4" id="KW-1185">Reference proteome</keyword>
<dbReference type="Gene3D" id="1.10.4030.10">
    <property type="entry name" value="Porin chaperone SurA, peptide-binding domain"/>
    <property type="match status" value="1"/>
</dbReference>
<comment type="caution">
    <text evidence="3">The sequence shown here is derived from an EMBL/GenBank/DDBJ whole genome shotgun (WGS) entry which is preliminary data.</text>
</comment>
<protein>
    <recommendedName>
        <fullName evidence="5">Peptidylprolyl isomerase</fullName>
    </recommendedName>
</protein>
<reference evidence="3" key="2">
    <citation type="submission" date="2020-09" db="EMBL/GenBank/DDBJ databases">
        <authorList>
            <person name="Sun Q."/>
            <person name="Zhou Y."/>
        </authorList>
    </citation>
    <scope>NUCLEOTIDE SEQUENCE</scope>
    <source>
        <strain evidence="3">CGMCC 1.6333</strain>
    </source>
</reference>
<evidence type="ECO:0008006" key="5">
    <source>
        <dbReference type="Google" id="ProtNLM"/>
    </source>
</evidence>
<name>A0A917TVI8_9BACI</name>
<evidence type="ECO:0000313" key="4">
    <source>
        <dbReference type="Proteomes" id="UP000618460"/>
    </source>
</evidence>
<dbReference type="RefSeq" id="WP_117155974.1">
    <property type="nucleotide sequence ID" value="NZ_BMLG01000016.1"/>
</dbReference>
<organism evidence="3 4">
    <name type="scientific">Paraliobacillus quinghaiensis</name>
    <dbReference type="NCBI Taxonomy" id="470815"/>
    <lineage>
        <taxon>Bacteria</taxon>
        <taxon>Bacillati</taxon>
        <taxon>Bacillota</taxon>
        <taxon>Bacilli</taxon>
        <taxon>Bacillales</taxon>
        <taxon>Bacillaceae</taxon>
        <taxon>Paraliobacillus</taxon>
    </lineage>
</organism>
<keyword evidence="2" id="KW-0732">Signal</keyword>
<dbReference type="PANTHER" id="PTHR47245:SF2">
    <property type="entry name" value="PEPTIDYL-PROLYL CIS-TRANS ISOMERASE HP_0175-RELATED"/>
    <property type="match status" value="1"/>
</dbReference>
<feature type="region of interest" description="Disordered" evidence="1">
    <location>
        <begin position="26"/>
        <end position="68"/>
    </location>
</feature>
<dbReference type="Proteomes" id="UP000618460">
    <property type="component" value="Unassembled WGS sequence"/>
</dbReference>
<evidence type="ECO:0000256" key="2">
    <source>
        <dbReference type="SAM" id="SignalP"/>
    </source>
</evidence>
<dbReference type="InterPro" id="IPR027304">
    <property type="entry name" value="Trigger_fact/SurA_dom_sf"/>
</dbReference>
<feature type="compositionally biased region" description="Polar residues" evidence="1">
    <location>
        <begin position="45"/>
        <end position="59"/>
    </location>
</feature>
<dbReference type="Pfam" id="PF13624">
    <property type="entry name" value="SurA_N_3"/>
    <property type="match status" value="1"/>
</dbReference>
<dbReference type="AlphaFoldDB" id="A0A917TVI8"/>
<dbReference type="OrthoDB" id="4775280at2"/>
<feature type="chain" id="PRO_5039300281" description="Peptidylprolyl isomerase" evidence="2">
    <location>
        <begin position="20"/>
        <end position="267"/>
    </location>
</feature>
<dbReference type="InterPro" id="IPR050245">
    <property type="entry name" value="PrsA_foldase"/>
</dbReference>